<name>A0A9P0AB85_BEMTA</name>
<evidence type="ECO:0000259" key="10">
    <source>
        <dbReference type="SMART" id="SM00829"/>
    </source>
</evidence>
<keyword evidence="6" id="KW-0520">NAD</keyword>
<dbReference type="FunFam" id="3.40.50.720:FF:000068">
    <property type="entry name" value="Sorbitol dehydrogenase"/>
    <property type="match status" value="1"/>
</dbReference>
<dbReference type="SMART" id="SM00829">
    <property type="entry name" value="PKS_ER"/>
    <property type="match status" value="1"/>
</dbReference>
<dbReference type="InterPro" id="IPR002328">
    <property type="entry name" value="ADH_Zn_CS"/>
</dbReference>
<proteinExistence type="inferred from homology"/>
<dbReference type="SMR" id="A0A9P0AB85"/>
<dbReference type="Gene3D" id="3.90.180.10">
    <property type="entry name" value="Medium-chain alcohol dehydrogenases, catalytic domain"/>
    <property type="match status" value="1"/>
</dbReference>
<dbReference type="Pfam" id="PF00107">
    <property type="entry name" value="ADH_zinc_N"/>
    <property type="match status" value="1"/>
</dbReference>
<dbReference type="PROSITE" id="PS00059">
    <property type="entry name" value="ADH_ZINC"/>
    <property type="match status" value="1"/>
</dbReference>
<dbReference type="EMBL" id="OU963865">
    <property type="protein sequence ID" value="CAH0388840.1"/>
    <property type="molecule type" value="Genomic_DNA"/>
</dbReference>
<keyword evidence="3 9" id="KW-0479">Metal-binding</keyword>
<dbReference type="GO" id="GO:0003939">
    <property type="term" value="F:L-iditol 2-dehydrogenase (NAD+) activity"/>
    <property type="evidence" value="ECO:0007669"/>
    <property type="project" value="TreeGrafter"/>
</dbReference>
<reference evidence="11" key="1">
    <citation type="submission" date="2021-12" db="EMBL/GenBank/DDBJ databases">
        <authorList>
            <person name="King R."/>
        </authorList>
    </citation>
    <scope>NUCLEOTIDE SEQUENCE</scope>
</reference>
<dbReference type="Pfam" id="PF08240">
    <property type="entry name" value="ADH_N"/>
    <property type="match status" value="1"/>
</dbReference>
<dbReference type="GO" id="GO:0008270">
    <property type="term" value="F:zinc ion binding"/>
    <property type="evidence" value="ECO:0007669"/>
    <property type="project" value="InterPro"/>
</dbReference>
<dbReference type="PANTHER" id="PTHR43161:SF9">
    <property type="entry name" value="SORBITOL DEHYDROGENASE"/>
    <property type="match status" value="1"/>
</dbReference>
<dbReference type="PANTHER" id="PTHR43161">
    <property type="entry name" value="SORBITOL DEHYDROGENASE"/>
    <property type="match status" value="1"/>
</dbReference>
<evidence type="ECO:0000256" key="3">
    <source>
        <dbReference type="ARBA" id="ARBA00022723"/>
    </source>
</evidence>
<keyword evidence="12" id="KW-1185">Reference proteome</keyword>
<accession>A0A9P0AB85</accession>
<dbReference type="Gene3D" id="3.40.50.720">
    <property type="entry name" value="NAD(P)-binding Rossmann-like Domain"/>
    <property type="match status" value="1"/>
</dbReference>
<dbReference type="AlphaFoldDB" id="A0A9P0AB85"/>
<keyword evidence="5" id="KW-0560">Oxidoreductase</keyword>
<dbReference type="InterPro" id="IPR020843">
    <property type="entry name" value="ER"/>
</dbReference>
<dbReference type="InterPro" id="IPR013149">
    <property type="entry name" value="ADH-like_C"/>
</dbReference>
<evidence type="ECO:0000256" key="6">
    <source>
        <dbReference type="ARBA" id="ARBA00023027"/>
    </source>
</evidence>
<evidence type="ECO:0000256" key="8">
    <source>
        <dbReference type="ARBA" id="ARBA00032485"/>
    </source>
</evidence>
<evidence type="ECO:0000256" key="5">
    <source>
        <dbReference type="ARBA" id="ARBA00023002"/>
    </source>
</evidence>
<evidence type="ECO:0000256" key="2">
    <source>
        <dbReference type="ARBA" id="ARBA00008072"/>
    </source>
</evidence>
<dbReference type="CDD" id="cd05285">
    <property type="entry name" value="sorbitol_DH"/>
    <property type="match status" value="1"/>
</dbReference>
<evidence type="ECO:0000256" key="1">
    <source>
        <dbReference type="ARBA" id="ARBA00001947"/>
    </source>
</evidence>
<keyword evidence="4 9" id="KW-0862">Zinc</keyword>
<comment type="similarity">
    <text evidence="2 9">Belongs to the zinc-containing alcohol dehydrogenase family.</text>
</comment>
<dbReference type="KEGG" id="btab:109036566"/>
<evidence type="ECO:0000313" key="12">
    <source>
        <dbReference type="Proteomes" id="UP001152759"/>
    </source>
</evidence>
<dbReference type="OrthoDB" id="1879366at2759"/>
<evidence type="ECO:0000256" key="7">
    <source>
        <dbReference type="ARBA" id="ARBA00026132"/>
    </source>
</evidence>
<dbReference type="GO" id="GO:0006062">
    <property type="term" value="P:sorbitol catabolic process"/>
    <property type="evidence" value="ECO:0007669"/>
    <property type="project" value="TreeGrafter"/>
</dbReference>
<dbReference type="SUPFAM" id="SSF50129">
    <property type="entry name" value="GroES-like"/>
    <property type="match status" value="1"/>
</dbReference>
<sequence length="352" mass="38164">MASDNLSAVLYKQNDLRLEQRPIPEPKEDEVLLQMAYVGICGSDVHYYEHGRIADFIVKDPMVIGHEASGTVVKVGKNVKHLKKGDRVAVEPGVPCRRCQFCKEGKYNLCPDLTFCATPPDDGNLARYYVHAADFCHKLPDNVSLEEGALLEPLSVGVHACRRAGVQLGTTVLVIGAGPIGLVSVLAAKAYGAFVVCTARSPRRLEVAKNCGADVTLVVDPAKEEESSIIERIRSAIGDLPNVTIDCSGNEKCITIGINITRTGGTLMLVGMGSQMVTVPLVNACAREIDIKSVFRYCNDYPIALEMVASGRCNVKQLVTHSFKLEQTVDAFEAARKKADNTIKVMISCRQG</sequence>
<evidence type="ECO:0000256" key="4">
    <source>
        <dbReference type="ARBA" id="ARBA00022833"/>
    </source>
</evidence>
<dbReference type="InterPro" id="IPR036291">
    <property type="entry name" value="NAD(P)-bd_dom_sf"/>
</dbReference>
<protein>
    <recommendedName>
        <fullName evidence="7">Sorbitol dehydrogenase</fullName>
    </recommendedName>
    <alternativeName>
        <fullName evidence="8">Polyol dehydrogenase</fullName>
    </alternativeName>
</protein>
<dbReference type="Proteomes" id="UP001152759">
    <property type="component" value="Chromosome 4"/>
</dbReference>
<dbReference type="InterPro" id="IPR011032">
    <property type="entry name" value="GroES-like_sf"/>
</dbReference>
<dbReference type="SUPFAM" id="SSF51735">
    <property type="entry name" value="NAD(P)-binding Rossmann-fold domains"/>
    <property type="match status" value="1"/>
</dbReference>
<comment type="cofactor">
    <cofactor evidence="1 9">
        <name>Zn(2+)</name>
        <dbReference type="ChEBI" id="CHEBI:29105"/>
    </cofactor>
</comment>
<dbReference type="InterPro" id="IPR045306">
    <property type="entry name" value="SDH-like"/>
</dbReference>
<evidence type="ECO:0000313" key="11">
    <source>
        <dbReference type="EMBL" id="CAH0388840.1"/>
    </source>
</evidence>
<feature type="domain" description="Enoyl reductase (ER)" evidence="10">
    <location>
        <begin position="12"/>
        <end position="347"/>
    </location>
</feature>
<organism evidence="11 12">
    <name type="scientific">Bemisia tabaci</name>
    <name type="common">Sweetpotato whitefly</name>
    <name type="synonym">Aleurodes tabaci</name>
    <dbReference type="NCBI Taxonomy" id="7038"/>
    <lineage>
        <taxon>Eukaryota</taxon>
        <taxon>Metazoa</taxon>
        <taxon>Ecdysozoa</taxon>
        <taxon>Arthropoda</taxon>
        <taxon>Hexapoda</taxon>
        <taxon>Insecta</taxon>
        <taxon>Pterygota</taxon>
        <taxon>Neoptera</taxon>
        <taxon>Paraneoptera</taxon>
        <taxon>Hemiptera</taxon>
        <taxon>Sternorrhyncha</taxon>
        <taxon>Aleyrodoidea</taxon>
        <taxon>Aleyrodidae</taxon>
        <taxon>Aleyrodinae</taxon>
        <taxon>Bemisia</taxon>
    </lineage>
</organism>
<dbReference type="InterPro" id="IPR013154">
    <property type="entry name" value="ADH-like_N"/>
</dbReference>
<gene>
    <name evidence="11" type="ORF">BEMITA_LOCUS7725</name>
</gene>
<evidence type="ECO:0000256" key="9">
    <source>
        <dbReference type="RuleBase" id="RU361277"/>
    </source>
</evidence>